<name>A7NMP3_ROSCS</name>
<dbReference type="Proteomes" id="UP000000263">
    <property type="component" value="Chromosome"/>
</dbReference>
<dbReference type="HOGENOM" id="CLU_962725_0_0_0"/>
<dbReference type="GO" id="GO:0008168">
    <property type="term" value="F:methyltransferase activity"/>
    <property type="evidence" value="ECO:0007669"/>
    <property type="project" value="UniProtKB-KW"/>
</dbReference>
<dbReference type="InterPro" id="IPR029063">
    <property type="entry name" value="SAM-dependent_MTases_sf"/>
</dbReference>
<dbReference type="AlphaFoldDB" id="A7NMP3"/>
<evidence type="ECO:0000256" key="1">
    <source>
        <dbReference type="SAM" id="Coils"/>
    </source>
</evidence>
<dbReference type="EMBL" id="CP000804">
    <property type="protein sequence ID" value="ABU58814.1"/>
    <property type="molecule type" value="Genomic_DNA"/>
</dbReference>
<gene>
    <name evidence="2" type="ordered locus">Rcas_2743</name>
</gene>
<dbReference type="eggNOG" id="COG2227">
    <property type="taxonomic scope" value="Bacteria"/>
</dbReference>
<dbReference type="Gene3D" id="3.40.50.150">
    <property type="entry name" value="Vaccinia Virus protein VP39"/>
    <property type="match status" value="1"/>
</dbReference>
<accession>A7NMP3</accession>
<evidence type="ECO:0000313" key="3">
    <source>
        <dbReference type="Proteomes" id="UP000000263"/>
    </source>
</evidence>
<keyword evidence="2" id="KW-0489">Methyltransferase</keyword>
<feature type="coiled-coil region" evidence="1">
    <location>
        <begin position="223"/>
        <end position="268"/>
    </location>
</feature>
<dbReference type="OrthoDB" id="9791837at2"/>
<dbReference type="KEGG" id="rca:Rcas_2743"/>
<sequence>MDNAHVMSFGGLFDAWYYQTGCGSPYQRNDHWLGIFGDLADRIIADIGPRSVMDAGCALGMLVEQLRARGVDAEGIDISAYAIAQADESVRSYVRVGSIAEPFNRRYDLIVCIEVLEHMPRADAEAAIANMCSWSDDILFSSSPNDHREATHLNVHPPEYWAEQFARHGFFRDVDFDASFIAPWAVRFRRRHEPLHRIAREYERRFWELWNANQQLRELAIDQRTHLAQAAAAREEAERLAEERRAYAVRLEAEIARKNEHILRLERLIRHLENGTVMRLLRLLTDRRQL</sequence>
<keyword evidence="2" id="KW-0808">Transferase</keyword>
<dbReference type="STRING" id="383372.Rcas_2743"/>
<dbReference type="RefSeq" id="WP_012121238.1">
    <property type="nucleotide sequence ID" value="NC_009767.1"/>
</dbReference>
<dbReference type="SUPFAM" id="SSF53335">
    <property type="entry name" value="S-adenosyl-L-methionine-dependent methyltransferases"/>
    <property type="match status" value="1"/>
</dbReference>
<keyword evidence="1" id="KW-0175">Coiled coil</keyword>
<keyword evidence="3" id="KW-1185">Reference proteome</keyword>
<dbReference type="GO" id="GO:0032259">
    <property type="term" value="P:methylation"/>
    <property type="evidence" value="ECO:0007669"/>
    <property type="project" value="UniProtKB-KW"/>
</dbReference>
<dbReference type="Pfam" id="PF13489">
    <property type="entry name" value="Methyltransf_23"/>
    <property type="match status" value="1"/>
</dbReference>
<protein>
    <submittedName>
        <fullName evidence="2">Methyltransferase type 12</fullName>
    </submittedName>
</protein>
<proteinExistence type="predicted"/>
<organism evidence="2 3">
    <name type="scientific">Roseiflexus castenholzii (strain DSM 13941 / HLO8)</name>
    <dbReference type="NCBI Taxonomy" id="383372"/>
    <lineage>
        <taxon>Bacteria</taxon>
        <taxon>Bacillati</taxon>
        <taxon>Chloroflexota</taxon>
        <taxon>Chloroflexia</taxon>
        <taxon>Chloroflexales</taxon>
        <taxon>Roseiflexineae</taxon>
        <taxon>Roseiflexaceae</taxon>
        <taxon>Roseiflexus</taxon>
    </lineage>
</organism>
<evidence type="ECO:0000313" key="2">
    <source>
        <dbReference type="EMBL" id="ABU58814.1"/>
    </source>
</evidence>
<reference evidence="2 3" key="1">
    <citation type="submission" date="2007-08" db="EMBL/GenBank/DDBJ databases">
        <title>Complete sequence of Roseiflexus castenholzii DSM 13941.</title>
        <authorList>
            <consortium name="US DOE Joint Genome Institute"/>
            <person name="Copeland A."/>
            <person name="Lucas S."/>
            <person name="Lapidus A."/>
            <person name="Barry K."/>
            <person name="Glavina del Rio T."/>
            <person name="Dalin E."/>
            <person name="Tice H."/>
            <person name="Pitluck S."/>
            <person name="Thompson L.S."/>
            <person name="Brettin T."/>
            <person name="Bruce D."/>
            <person name="Detter J.C."/>
            <person name="Han C."/>
            <person name="Tapia R."/>
            <person name="Schmutz J."/>
            <person name="Larimer F."/>
            <person name="Land M."/>
            <person name="Hauser L."/>
            <person name="Kyrpides N."/>
            <person name="Mikhailova N."/>
            <person name="Bryant D.A."/>
            <person name="Hanada S."/>
            <person name="Tsukatani Y."/>
            <person name="Richardson P."/>
        </authorList>
    </citation>
    <scope>NUCLEOTIDE SEQUENCE [LARGE SCALE GENOMIC DNA]</scope>
    <source>
        <strain evidence="3">DSM 13941 / HLO8</strain>
    </source>
</reference>